<dbReference type="AlphaFoldDB" id="A0A164NV34"/>
<proteinExistence type="predicted"/>
<dbReference type="Proteomes" id="UP000076858">
    <property type="component" value="Unassembled WGS sequence"/>
</dbReference>
<organism evidence="2 3">
    <name type="scientific">Daphnia magna</name>
    <dbReference type="NCBI Taxonomy" id="35525"/>
    <lineage>
        <taxon>Eukaryota</taxon>
        <taxon>Metazoa</taxon>
        <taxon>Ecdysozoa</taxon>
        <taxon>Arthropoda</taxon>
        <taxon>Crustacea</taxon>
        <taxon>Branchiopoda</taxon>
        <taxon>Diplostraca</taxon>
        <taxon>Cladocera</taxon>
        <taxon>Anomopoda</taxon>
        <taxon>Daphniidae</taxon>
        <taxon>Daphnia</taxon>
    </lineage>
</organism>
<evidence type="ECO:0000313" key="2">
    <source>
        <dbReference type="EMBL" id="KZS06266.1"/>
    </source>
</evidence>
<dbReference type="OrthoDB" id="10432265at2759"/>
<protein>
    <submittedName>
        <fullName evidence="2">Uncharacterized protein</fullName>
    </submittedName>
</protein>
<feature type="region of interest" description="Disordered" evidence="1">
    <location>
        <begin position="22"/>
        <end position="61"/>
    </location>
</feature>
<reference evidence="2 3" key="1">
    <citation type="submission" date="2016-03" db="EMBL/GenBank/DDBJ databases">
        <title>EvidentialGene: Evidence-directed Construction of Genes on Genomes.</title>
        <authorList>
            <person name="Gilbert D.G."/>
            <person name="Choi J.-H."/>
            <person name="Mockaitis K."/>
            <person name="Colbourne J."/>
            <person name="Pfrender M."/>
        </authorList>
    </citation>
    <scope>NUCLEOTIDE SEQUENCE [LARGE SCALE GENOMIC DNA]</scope>
    <source>
        <strain evidence="2 3">Xinb3</strain>
        <tissue evidence="2">Complete organism</tissue>
    </source>
</reference>
<evidence type="ECO:0000256" key="1">
    <source>
        <dbReference type="SAM" id="MobiDB-lite"/>
    </source>
</evidence>
<gene>
    <name evidence="2" type="ORF">APZ42_030330</name>
</gene>
<sequence length="337" mass="38109">MLESAKAMKKIKEDLLIELRQTRQTKQRETTGTVGDSIEEGATARSRHSSSASAATTSCETRDELTAERYTLLTELMGAALVVKSSRDKGGRRVNKLKTQTRHERIKEITRKLAEISTAEERVNDREQLDIALSEMVVLDQLVESQKRDSAPTNTTLVNRPALPLPVFNGEIAAWGSWKAAWSTYRDDASLSEEQKIIVHPRKRYLKTPKNPKNFSEYPKNHKNFSKFQKIPRNSTTISEFSRIGRVVHVKMSSEDSSDTLKVLEEKHVVIPTHIKNKLSSLGYVGIRVLAKIDESTMKEIEEFVGKVLGSDEMTKNMSLTERQEQFGKTFTSNPKS</sequence>
<keyword evidence="3" id="KW-1185">Reference proteome</keyword>
<evidence type="ECO:0000313" key="3">
    <source>
        <dbReference type="Proteomes" id="UP000076858"/>
    </source>
</evidence>
<name>A0A164NV34_9CRUS</name>
<comment type="caution">
    <text evidence="2">The sequence shown here is derived from an EMBL/GenBank/DDBJ whole genome shotgun (WGS) entry which is preliminary data.</text>
</comment>
<accession>A0A164NV34</accession>
<feature type="compositionally biased region" description="Low complexity" evidence="1">
    <location>
        <begin position="49"/>
        <end position="58"/>
    </location>
</feature>
<dbReference type="EMBL" id="LRGB01002801">
    <property type="protein sequence ID" value="KZS06266.1"/>
    <property type="molecule type" value="Genomic_DNA"/>
</dbReference>